<evidence type="ECO:0000256" key="1">
    <source>
        <dbReference type="SAM" id="MobiDB-lite"/>
    </source>
</evidence>
<dbReference type="EMBL" id="FNLO01000009">
    <property type="protein sequence ID" value="SDV49749.1"/>
    <property type="molecule type" value="Genomic_DNA"/>
</dbReference>
<keyword evidence="3" id="KW-1185">Reference proteome</keyword>
<dbReference type="STRING" id="1770053.SAMN05216551_109102"/>
<organism evidence="2 3">
    <name type="scientific">Chitinasiproducens palmae</name>
    <dbReference type="NCBI Taxonomy" id="1770053"/>
    <lineage>
        <taxon>Bacteria</taxon>
        <taxon>Pseudomonadati</taxon>
        <taxon>Pseudomonadota</taxon>
        <taxon>Betaproteobacteria</taxon>
        <taxon>Burkholderiales</taxon>
        <taxon>Burkholderiaceae</taxon>
        <taxon>Chitinasiproducens</taxon>
    </lineage>
</organism>
<reference evidence="3" key="1">
    <citation type="submission" date="2016-09" db="EMBL/GenBank/DDBJ databases">
        <authorList>
            <person name="Varghese N."/>
            <person name="Submissions S."/>
        </authorList>
    </citation>
    <scope>NUCLEOTIDE SEQUENCE [LARGE SCALE GENOMIC DNA]</scope>
    <source>
        <strain evidence="3">JS23</strain>
    </source>
</reference>
<feature type="region of interest" description="Disordered" evidence="1">
    <location>
        <begin position="240"/>
        <end position="302"/>
    </location>
</feature>
<name>A0A1H2PSZ5_9BURK</name>
<accession>A0A1H2PSZ5</accession>
<dbReference type="AlphaFoldDB" id="A0A1H2PSZ5"/>
<protein>
    <submittedName>
        <fullName evidence="2">Uncharacterized protein</fullName>
    </submittedName>
</protein>
<evidence type="ECO:0000313" key="2">
    <source>
        <dbReference type="EMBL" id="SDV49749.1"/>
    </source>
</evidence>
<proteinExistence type="predicted"/>
<sequence>MRVGALRERRIGGRFTSRRMKRTAIGSDLSGDSGFIAPQRWIDCTALGIRRCTALVRARRAGLGPTAVLQRPCSDCRDEPPMPFSSVKGPIATASSNAGRAGKRCVDPGPAAWPTVGTAVLEWSRRYRGRRHCRWVADRDRGDASSVTLTMSALFSMGHPNRYCTSSRGKRGSVRSDAAFSSRRSRRALREGARMHTESCDHWTARPCGPRSADIERSAYGSAWRRTSITATAIWLGKRRWGTGSHPQGRCAQRRRHGGRGHDRITAPRSGSRLKRRQISPDGLGGWPARRRGQRGSGSPAR</sequence>
<dbReference type="Proteomes" id="UP000243719">
    <property type="component" value="Unassembled WGS sequence"/>
</dbReference>
<feature type="region of interest" description="Disordered" evidence="1">
    <location>
        <begin position="84"/>
        <end position="103"/>
    </location>
</feature>
<gene>
    <name evidence="2" type="ORF">SAMN05216551_109102</name>
</gene>
<evidence type="ECO:0000313" key="3">
    <source>
        <dbReference type="Proteomes" id="UP000243719"/>
    </source>
</evidence>